<dbReference type="Proteomes" id="UP000601435">
    <property type="component" value="Unassembled WGS sequence"/>
</dbReference>
<evidence type="ECO:0000256" key="10">
    <source>
        <dbReference type="SAM" id="SignalP"/>
    </source>
</evidence>
<evidence type="ECO:0000313" key="13">
    <source>
        <dbReference type="Proteomes" id="UP000601435"/>
    </source>
</evidence>
<dbReference type="GO" id="GO:0005886">
    <property type="term" value="C:plasma membrane"/>
    <property type="evidence" value="ECO:0007669"/>
    <property type="project" value="UniProtKB-SubCell"/>
</dbReference>
<sequence length="689" mass="77153">MRGRPAKRAFRSAGLCSLCMLFVAVATPSWAWLGRHEEEERPKLPVMDVDLVELEVPANAAPVSFQMSKLYIPIIPEVATFLNQSDLEWSYRDENPLTGRPRFHVYVLGQPFRIKNKTVQGIHTVIELPDQVSTASCKVAAINAEAELGSEQHIGPFRAVLLVCQAFVHGLADAVLGDFPGLPDGCFAFRMVEESCEISLRSNDALGRSGQVSVSPCQGRQNGAFVAKQAPGGFLSGFQFLRDSESSAGFRSWTSFQNSYELVGIGEENDRRCLHNHMLHQMEAKKSNRFVCDFCRRKIVQGELFWSCERCVWDVCQACYAKGARFKAGSEIELIQPFHHYRRHTSGIIQEVIDDSEGRHQQLLVTLRHEDSPSEERLQREDFSKIRVIEKSQLNVRLVVGVCLIVAFFLYGILDHHRLSRLISRLVHWCRTIGMWSALILFLVSSVLPVIMLPVFPVMALSGPLFTKLNDGEAVTGGAIAFGVVFSGLWVGSVLAFALGKTLLNDYARKASKHSRVLRRLNRVKIVFMARSLPILPAEVFDYACAMTTLAVHEYAIGCLGSAVPVAFWTFSTAQASDLTSPKRSQATHLALIIINVGCLALLTVLLVGVIQKHEQEHAEEDETIQIAWNTGWKDPKTEILQVLRFHQLDPHKEGRDFTIRDCNNKLLQLGGVLSIGSFLIRKWDRIFK</sequence>
<dbReference type="Gene3D" id="3.30.60.90">
    <property type="match status" value="1"/>
</dbReference>
<dbReference type="Pfam" id="PF09335">
    <property type="entry name" value="VTT_dom"/>
    <property type="match status" value="1"/>
</dbReference>
<feature type="transmembrane region" description="Helical" evidence="9">
    <location>
        <begin position="479"/>
        <end position="500"/>
    </location>
</feature>
<dbReference type="PANTHER" id="PTHR12677">
    <property type="entry name" value="GOLGI APPARATUS MEMBRANE PROTEIN TVP38-RELATED"/>
    <property type="match status" value="1"/>
</dbReference>
<feature type="domain" description="VTT" evidence="11">
    <location>
        <begin position="460"/>
        <end position="573"/>
    </location>
</feature>
<keyword evidence="4" id="KW-0479">Metal-binding</keyword>
<feature type="transmembrane region" description="Helical" evidence="9">
    <location>
        <begin position="590"/>
        <end position="611"/>
    </location>
</feature>
<comment type="caution">
    <text evidence="12">The sequence shown here is derived from an EMBL/GenBank/DDBJ whole genome shotgun (WGS) entry which is preliminary data.</text>
</comment>
<reference evidence="12" key="1">
    <citation type="submission" date="2021-02" db="EMBL/GenBank/DDBJ databases">
        <authorList>
            <person name="Dougan E. K."/>
            <person name="Rhodes N."/>
            <person name="Thang M."/>
            <person name="Chan C."/>
        </authorList>
    </citation>
    <scope>NUCLEOTIDE SEQUENCE</scope>
</reference>
<dbReference type="InterPro" id="IPR043145">
    <property type="entry name" value="Znf_ZZ_sf"/>
</dbReference>
<dbReference type="PANTHER" id="PTHR12677:SF59">
    <property type="entry name" value="GOLGI APPARATUS MEMBRANE PROTEIN TVP38-RELATED"/>
    <property type="match status" value="1"/>
</dbReference>
<keyword evidence="8 9" id="KW-0472">Membrane</keyword>
<protein>
    <recommendedName>
        <fullName evidence="11">VTT domain-containing protein</fullName>
    </recommendedName>
</protein>
<gene>
    <name evidence="12" type="ORF">SNEC2469_LOCUS10767</name>
</gene>
<proteinExistence type="predicted"/>
<dbReference type="OrthoDB" id="166803at2759"/>
<comment type="subcellular location">
    <subcellularLocation>
        <location evidence="1">Cell membrane</location>
        <topology evidence="1">Multi-pass membrane protein</topology>
    </subcellularLocation>
</comment>
<evidence type="ECO:0000256" key="9">
    <source>
        <dbReference type="SAM" id="Phobius"/>
    </source>
</evidence>
<feature type="transmembrane region" description="Helical" evidence="9">
    <location>
        <begin position="394"/>
        <end position="414"/>
    </location>
</feature>
<feature type="chain" id="PRO_5033007188" description="VTT domain-containing protein" evidence="10">
    <location>
        <begin position="32"/>
        <end position="689"/>
    </location>
</feature>
<dbReference type="EMBL" id="CAJNJA010017118">
    <property type="protein sequence ID" value="CAE7394704.1"/>
    <property type="molecule type" value="Genomic_DNA"/>
</dbReference>
<dbReference type="GO" id="GO:0008270">
    <property type="term" value="F:zinc ion binding"/>
    <property type="evidence" value="ECO:0007669"/>
    <property type="project" value="UniProtKB-KW"/>
</dbReference>
<dbReference type="InterPro" id="IPR015414">
    <property type="entry name" value="TMEM64"/>
</dbReference>
<feature type="signal peptide" evidence="10">
    <location>
        <begin position="1"/>
        <end position="31"/>
    </location>
</feature>
<evidence type="ECO:0000256" key="4">
    <source>
        <dbReference type="ARBA" id="ARBA00022723"/>
    </source>
</evidence>
<keyword evidence="13" id="KW-1185">Reference proteome</keyword>
<evidence type="ECO:0000256" key="6">
    <source>
        <dbReference type="ARBA" id="ARBA00022833"/>
    </source>
</evidence>
<dbReference type="InterPro" id="IPR032816">
    <property type="entry name" value="VTT_dom"/>
</dbReference>
<name>A0A812QML7_9DINO</name>
<feature type="transmembrane region" description="Helical" evidence="9">
    <location>
        <begin position="435"/>
        <end position="459"/>
    </location>
</feature>
<evidence type="ECO:0000256" key="3">
    <source>
        <dbReference type="ARBA" id="ARBA00022692"/>
    </source>
</evidence>
<evidence type="ECO:0000256" key="1">
    <source>
        <dbReference type="ARBA" id="ARBA00004651"/>
    </source>
</evidence>
<evidence type="ECO:0000259" key="11">
    <source>
        <dbReference type="Pfam" id="PF09335"/>
    </source>
</evidence>
<organism evidence="12 13">
    <name type="scientific">Symbiodinium necroappetens</name>
    <dbReference type="NCBI Taxonomy" id="1628268"/>
    <lineage>
        <taxon>Eukaryota</taxon>
        <taxon>Sar</taxon>
        <taxon>Alveolata</taxon>
        <taxon>Dinophyceae</taxon>
        <taxon>Suessiales</taxon>
        <taxon>Symbiodiniaceae</taxon>
        <taxon>Symbiodinium</taxon>
    </lineage>
</organism>
<dbReference type="AlphaFoldDB" id="A0A812QML7"/>
<evidence type="ECO:0000256" key="2">
    <source>
        <dbReference type="ARBA" id="ARBA00022475"/>
    </source>
</evidence>
<keyword evidence="2" id="KW-1003">Cell membrane</keyword>
<keyword evidence="7 9" id="KW-1133">Transmembrane helix</keyword>
<keyword evidence="5" id="KW-0863">Zinc-finger</keyword>
<evidence type="ECO:0000313" key="12">
    <source>
        <dbReference type="EMBL" id="CAE7394704.1"/>
    </source>
</evidence>
<keyword evidence="3 9" id="KW-0812">Transmembrane</keyword>
<evidence type="ECO:0000256" key="7">
    <source>
        <dbReference type="ARBA" id="ARBA00022989"/>
    </source>
</evidence>
<accession>A0A812QML7</accession>
<evidence type="ECO:0000256" key="8">
    <source>
        <dbReference type="ARBA" id="ARBA00023136"/>
    </source>
</evidence>
<evidence type="ECO:0000256" key="5">
    <source>
        <dbReference type="ARBA" id="ARBA00022771"/>
    </source>
</evidence>
<keyword evidence="6" id="KW-0862">Zinc</keyword>
<dbReference type="SUPFAM" id="SSF57850">
    <property type="entry name" value="RING/U-box"/>
    <property type="match status" value="1"/>
</dbReference>
<keyword evidence="10" id="KW-0732">Signal</keyword>